<comment type="caution">
    <text evidence="1">The sequence shown here is derived from an EMBL/GenBank/DDBJ whole genome shotgun (WGS) entry which is preliminary data.</text>
</comment>
<protein>
    <submittedName>
        <fullName evidence="1">Uncharacterized protein</fullName>
    </submittedName>
</protein>
<dbReference type="EMBL" id="PFNM01000026">
    <property type="protein sequence ID" value="PIZ44990.1"/>
    <property type="molecule type" value="Genomic_DNA"/>
</dbReference>
<dbReference type="AlphaFoldDB" id="A0A2M7TG73"/>
<reference evidence="2" key="1">
    <citation type="submission" date="2017-09" db="EMBL/GenBank/DDBJ databases">
        <title>Depth-based differentiation of microbial function through sediment-hosted aquifers and enrichment of novel symbionts in the deep terrestrial subsurface.</title>
        <authorList>
            <person name="Probst A.J."/>
            <person name="Ladd B."/>
            <person name="Jarett J.K."/>
            <person name="Geller-Mcgrath D.E."/>
            <person name="Sieber C.M.K."/>
            <person name="Emerson J.B."/>
            <person name="Anantharaman K."/>
            <person name="Thomas B.C."/>
            <person name="Malmstrom R."/>
            <person name="Stieglmeier M."/>
            <person name="Klingl A."/>
            <person name="Woyke T."/>
            <person name="Ryan C.M."/>
            <person name="Banfield J.F."/>
        </authorList>
    </citation>
    <scope>NUCLEOTIDE SEQUENCE [LARGE SCALE GENOMIC DNA]</scope>
</reference>
<evidence type="ECO:0000313" key="2">
    <source>
        <dbReference type="Proteomes" id="UP000230553"/>
    </source>
</evidence>
<gene>
    <name evidence="1" type="ORF">COY31_01240</name>
</gene>
<evidence type="ECO:0000313" key="1">
    <source>
        <dbReference type="EMBL" id="PIZ44990.1"/>
    </source>
</evidence>
<proteinExistence type="predicted"/>
<name>A0A2M7TG73_9BACT</name>
<accession>A0A2M7TG73</accession>
<organism evidence="1 2">
    <name type="scientific">Candidatus Wolfebacteria bacterium CG_4_10_14_0_2_um_filter_39_18</name>
    <dbReference type="NCBI Taxonomy" id="1975061"/>
    <lineage>
        <taxon>Bacteria</taxon>
        <taxon>Candidatus Wolfeibacteriota</taxon>
    </lineage>
</organism>
<sequence length="93" mass="10517">MSFIPLSGQWKTAGLLRGFRRRWNFLPKAGRRAREGWGATCLPVRQGRQGATSSLAAHFAKRNTKFGGGNSFSVRSQYQKIALKAIFWYWLPG</sequence>
<dbReference type="Proteomes" id="UP000230553">
    <property type="component" value="Unassembled WGS sequence"/>
</dbReference>